<dbReference type="Ensembl" id="ENSGWIT00000004604.1">
    <property type="protein sequence ID" value="ENSGWIP00000004294.1"/>
    <property type="gene ID" value="ENSGWIG00000002297.1"/>
</dbReference>
<keyword evidence="1" id="KW-0812">Transmembrane</keyword>
<protein>
    <recommendedName>
        <fullName evidence="2">Ig-like domain-containing protein</fullName>
    </recommendedName>
</protein>
<dbReference type="InterPro" id="IPR013098">
    <property type="entry name" value="Ig_I-set"/>
</dbReference>
<sequence>MVQFCVFFVGFVVILCIVVVLLSLPPTFIQQLQSQEAEEGASVSLRCELSKAGVPVQWKKGGVVLQPGSKYQMKQEASVIQLLISRVEPEDSGDYSCVCGQQEDHSQNVWILCTAAPVFLTELHSQDVPDGYPVSFDCVVIGKPPPTVRWYKDGKLLEENDHYMINEDQEGCHQLIITAVLPTDMGVYRCTAENSTGSAYSSARLSVLSTSDTDTEVADVFSHSNCCFLPQVQGRR</sequence>
<dbReference type="SUPFAM" id="SSF48726">
    <property type="entry name" value="Immunoglobulin"/>
    <property type="match status" value="2"/>
</dbReference>
<reference evidence="3" key="1">
    <citation type="submission" date="2020-06" db="EMBL/GenBank/DDBJ databases">
        <authorList>
            <consortium name="Wellcome Sanger Institute Data Sharing"/>
        </authorList>
    </citation>
    <scope>NUCLEOTIDE SEQUENCE [LARGE SCALE GENOMIC DNA]</scope>
</reference>
<evidence type="ECO:0000313" key="3">
    <source>
        <dbReference type="Ensembl" id="ENSGWIP00000004294.1"/>
    </source>
</evidence>
<feature type="transmembrane region" description="Helical" evidence="1">
    <location>
        <begin position="6"/>
        <end position="24"/>
    </location>
</feature>
<dbReference type="PANTHER" id="PTHR47633:SF16">
    <property type="entry name" value="CAVP-TARGET PROTEIN-LIKE"/>
    <property type="match status" value="1"/>
</dbReference>
<dbReference type="AlphaFoldDB" id="A0A8C5DAJ5"/>
<dbReference type="InterPro" id="IPR007110">
    <property type="entry name" value="Ig-like_dom"/>
</dbReference>
<dbReference type="InterPro" id="IPR013783">
    <property type="entry name" value="Ig-like_fold"/>
</dbReference>
<dbReference type="Gene3D" id="2.60.40.10">
    <property type="entry name" value="Immunoglobulins"/>
    <property type="match status" value="2"/>
</dbReference>
<dbReference type="Proteomes" id="UP000694680">
    <property type="component" value="Chromosome 17"/>
</dbReference>
<dbReference type="InterPro" id="IPR003598">
    <property type="entry name" value="Ig_sub2"/>
</dbReference>
<dbReference type="InterPro" id="IPR003599">
    <property type="entry name" value="Ig_sub"/>
</dbReference>
<organism evidence="3 4">
    <name type="scientific">Gouania willdenowi</name>
    <name type="common">Blunt-snouted clingfish</name>
    <name type="synonym">Lepadogaster willdenowi</name>
    <dbReference type="NCBI Taxonomy" id="441366"/>
    <lineage>
        <taxon>Eukaryota</taxon>
        <taxon>Metazoa</taxon>
        <taxon>Chordata</taxon>
        <taxon>Craniata</taxon>
        <taxon>Vertebrata</taxon>
        <taxon>Euteleostomi</taxon>
        <taxon>Actinopterygii</taxon>
        <taxon>Neopterygii</taxon>
        <taxon>Teleostei</taxon>
        <taxon>Neoteleostei</taxon>
        <taxon>Acanthomorphata</taxon>
        <taxon>Ovalentaria</taxon>
        <taxon>Blenniimorphae</taxon>
        <taxon>Blenniiformes</taxon>
        <taxon>Gobiesocoidei</taxon>
        <taxon>Gobiesocidae</taxon>
        <taxon>Gobiesocinae</taxon>
        <taxon>Gouania</taxon>
    </lineage>
</organism>
<evidence type="ECO:0000313" key="4">
    <source>
        <dbReference type="Proteomes" id="UP000694680"/>
    </source>
</evidence>
<dbReference type="PROSITE" id="PS50835">
    <property type="entry name" value="IG_LIKE"/>
    <property type="match status" value="2"/>
</dbReference>
<reference evidence="3" key="3">
    <citation type="submission" date="2025-09" db="UniProtKB">
        <authorList>
            <consortium name="Ensembl"/>
        </authorList>
    </citation>
    <scope>IDENTIFICATION</scope>
</reference>
<dbReference type="FunFam" id="2.60.40.10:FF:000747">
    <property type="entry name" value="obscurin isoform X6"/>
    <property type="match status" value="1"/>
</dbReference>
<dbReference type="SMART" id="SM00409">
    <property type="entry name" value="IG"/>
    <property type="match status" value="2"/>
</dbReference>
<feature type="domain" description="Ig-like" evidence="2">
    <location>
        <begin position="26"/>
        <end position="97"/>
    </location>
</feature>
<keyword evidence="1" id="KW-1133">Transmembrane helix</keyword>
<name>A0A8C5DAJ5_GOUWI</name>
<proteinExistence type="predicted"/>
<dbReference type="GO" id="GO:0004672">
    <property type="term" value="F:protein kinase activity"/>
    <property type="evidence" value="ECO:0007669"/>
    <property type="project" value="TreeGrafter"/>
</dbReference>
<dbReference type="FunFam" id="2.60.40.10:FF:000228">
    <property type="entry name" value="obscurin isoform X4"/>
    <property type="match status" value="1"/>
</dbReference>
<feature type="domain" description="Ig-like" evidence="2">
    <location>
        <begin position="117"/>
        <end position="206"/>
    </location>
</feature>
<keyword evidence="4" id="KW-1185">Reference proteome</keyword>
<dbReference type="InterPro" id="IPR036179">
    <property type="entry name" value="Ig-like_dom_sf"/>
</dbReference>
<dbReference type="PANTHER" id="PTHR47633">
    <property type="entry name" value="IMMUNOGLOBULIN"/>
    <property type="match status" value="1"/>
</dbReference>
<dbReference type="Pfam" id="PF07679">
    <property type="entry name" value="I-set"/>
    <property type="match status" value="2"/>
</dbReference>
<evidence type="ECO:0000256" key="1">
    <source>
        <dbReference type="SAM" id="Phobius"/>
    </source>
</evidence>
<evidence type="ECO:0000259" key="2">
    <source>
        <dbReference type="PROSITE" id="PS50835"/>
    </source>
</evidence>
<keyword evidence="1" id="KW-0472">Membrane</keyword>
<accession>A0A8C5DAJ5</accession>
<reference evidence="3" key="2">
    <citation type="submission" date="2025-08" db="UniProtKB">
        <authorList>
            <consortium name="Ensembl"/>
        </authorList>
    </citation>
    <scope>IDENTIFICATION</scope>
</reference>
<dbReference type="SMART" id="SM00408">
    <property type="entry name" value="IGc2"/>
    <property type="match status" value="2"/>
</dbReference>